<dbReference type="PANTHER" id="PTHR43134:SF3">
    <property type="entry name" value="FLAGELLAR BIOSYNTHESIS PROTEIN FLHF"/>
    <property type="match status" value="1"/>
</dbReference>
<dbReference type="EMBL" id="JBCEWA010000001">
    <property type="protein sequence ID" value="MEL5987069.1"/>
    <property type="molecule type" value="Genomic_DNA"/>
</dbReference>
<reference evidence="17 18" key="1">
    <citation type="submission" date="2024-04" db="EMBL/GenBank/DDBJ databases">
        <authorList>
            <person name="Wu Y.S."/>
            <person name="Zhang L."/>
        </authorList>
    </citation>
    <scope>NUCLEOTIDE SEQUENCE [LARGE SCALE GENOMIC DNA]</scope>
    <source>
        <strain evidence="17 18">KG-01</strain>
    </source>
</reference>
<dbReference type="RefSeq" id="WP_068454829.1">
    <property type="nucleotide sequence ID" value="NZ_CP147847.1"/>
</dbReference>
<dbReference type="SMART" id="SM00382">
    <property type="entry name" value="AAA"/>
    <property type="match status" value="1"/>
</dbReference>
<feature type="domain" description="AAA+ ATPase" evidence="15">
    <location>
        <begin position="177"/>
        <end position="323"/>
    </location>
</feature>
<evidence type="ECO:0000256" key="2">
    <source>
        <dbReference type="ARBA" id="ARBA00008531"/>
    </source>
</evidence>
<keyword evidence="9" id="KW-0342">GTP-binding</keyword>
<keyword evidence="4" id="KW-0813">Transport</keyword>
<comment type="function">
    <text evidence="12">Necessary for flagellar biosynthesis. May be involved in translocation of the flagellum.</text>
</comment>
<dbReference type="PANTHER" id="PTHR43134">
    <property type="entry name" value="SIGNAL RECOGNITION PARTICLE RECEPTOR SUBUNIT ALPHA"/>
    <property type="match status" value="1"/>
</dbReference>
<keyword evidence="5" id="KW-1003">Cell membrane</keyword>
<comment type="caution">
    <text evidence="17">The sequence shown here is derived from an EMBL/GenBank/DDBJ whole genome shotgun (WGS) entry which is preliminary data.</text>
</comment>
<dbReference type="Pfam" id="PF00448">
    <property type="entry name" value="SRP54"/>
    <property type="match status" value="1"/>
</dbReference>
<evidence type="ECO:0000256" key="9">
    <source>
        <dbReference type="ARBA" id="ARBA00023134"/>
    </source>
</evidence>
<keyword evidence="17" id="KW-0966">Cell projection</keyword>
<evidence type="ECO:0000256" key="13">
    <source>
        <dbReference type="NCBIfam" id="TIGR03499"/>
    </source>
</evidence>
<keyword evidence="10" id="KW-0472">Membrane</keyword>
<evidence type="ECO:0000256" key="12">
    <source>
        <dbReference type="ARBA" id="ARBA00025337"/>
    </source>
</evidence>
<evidence type="ECO:0000256" key="14">
    <source>
        <dbReference type="SAM" id="Coils"/>
    </source>
</evidence>
<evidence type="ECO:0000256" key="3">
    <source>
        <dbReference type="ARBA" id="ARBA00014919"/>
    </source>
</evidence>
<keyword evidence="18" id="KW-1185">Reference proteome</keyword>
<keyword evidence="11" id="KW-1006">Bacterial flagellum protein export</keyword>
<dbReference type="Proteomes" id="UP001398420">
    <property type="component" value="Unassembled WGS sequence"/>
</dbReference>
<evidence type="ECO:0000313" key="17">
    <source>
        <dbReference type="EMBL" id="MEL5987069.1"/>
    </source>
</evidence>
<evidence type="ECO:0000313" key="18">
    <source>
        <dbReference type="Proteomes" id="UP001398420"/>
    </source>
</evidence>
<name>A0ABU9LJD9_9BACL</name>
<dbReference type="InterPro" id="IPR003593">
    <property type="entry name" value="AAA+_ATPase"/>
</dbReference>
<comment type="subcellular location">
    <subcellularLocation>
        <location evidence="1">Cell membrane</location>
        <topology evidence="1">Peripheral membrane protein</topology>
        <orientation evidence="1">Cytoplasmic side</orientation>
    </subcellularLocation>
</comment>
<evidence type="ECO:0000256" key="6">
    <source>
        <dbReference type="ARBA" id="ARBA00022741"/>
    </source>
</evidence>
<dbReference type="SMART" id="SM00962">
    <property type="entry name" value="SRP54"/>
    <property type="match status" value="1"/>
</dbReference>
<sequence length="373" mass="42500">MKMKKYIAQTMPEAMKKVKNDLGDDAVVVSSKVIYTKGFLGLFKKKQFEVLAGVDAVEVADTRPDLDVFEKQRDFEEKYALSQQNEAIQKQLNELKKMIKQTSTQKTINHIPAIIQPIYMHLQKQELNEELITEICDELFDIVRNEPATTYEQLLMHAQESMYKKLSKYPMGGVNFERKFVNILGPTGVGKTTTIAKIAARAVLEKKKKVAFITTDTYRIGAIEQLKTYANLLHAPVEVVYTKEDYERAIKQFSGHDLVLIDTAGRNYKEAKFIADLEELIDTKQNVQNYLVLALTAKQLDMATIIEQFSTFDIQQLIFTKMDETNTIGSMVNLMVKYNKGLAYYTDGQEVPENIEEGSVSKLVELIFQGVES</sequence>
<proteinExistence type="inferred from homology"/>
<keyword evidence="17" id="KW-0969">Cilium</keyword>
<evidence type="ECO:0000259" key="16">
    <source>
        <dbReference type="SMART" id="SM00962"/>
    </source>
</evidence>
<dbReference type="InterPro" id="IPR027417">
    <property type="entry name" value="P-loop_NTPase"/>
</dbReference>
<feature type="coiled-coil region" evidence="14">
    <location>
        <begin position="78"/>
        <end position="105"/>
    </location>
</feature>
<protein>
    <recommendedName>
        <fullName evidence="3 13">Flagellar biosynthesis protein FlhF</fullName>
    </recommendedName>
</protein>
<feature type="domain" description="SRP54-type proteins GTP-binding" evidence="16">
    <location>
        <begin position="178"/>
        <end position="369"/>
    </location>
</feature>
<gene>
    <name evidence="17" type="primary">flhF</name>
    <name evidence="17" type="ORF">AAF454_01370</name>
</gene>
<keyword evidence="6" id="KW-0547">Nucleotide-binding</keyword>
<dbReference type="Gene3D" id="3.40.50.300">
    <property type="entry name" value="P-loop containing nucleotide triphosphate hydrolases"/>
    <property type="match status" value="1"/>
</dbReference>
<dbReference type="CDD" id="cd17873">
    <property type="entry name" value="FlhF"/>
    <property type="match status" value="1"/>
</dbReference>
<dbReference type="Gene3D" id="1.20.120.1380">
    <property type="entry name" value="Flagellar FlhF biosynthesis protein, N domain"/>
    <property type="match status" value="1"/>
</dbReference>
<evidence type="ECO:0000256" key="7">
    <source>
        <dbReference type="ARBA" id="ARBA00022795"/>
    </source>
</evidence>
<accession>A0ABU9LJD9</accession>
<keyword evidence="7" id="KW-1005">Bacterial flagellum biogenesis</keyword>
<evidence type="ECO:0000256" key="5">
    <source>
        <dbReference type="ARBA" id="ARBA00022475"/>
    </source>
</evidence>
<dbReference type="InterPro" id="IPR047040">
    <property type="entry name" value="FlhF__GTPase_dom"/>
</dbReference>
<dbReference type="InterPro" id="IPR020006">
    <property type="entry name" value="FlhF"/>
</dbReference>
<evidence type="ECO:0000256" key="10">
    <source>
        <dbReference type="ARBA" id="ARBA00023136"/>
    </source>
</evidence>
<keyword evidence="17" id="KW-0282">Flagellum</keyword>
<keyword evidence="14" id="KW-0175">Coiled coil</keyword>
<organism evidence="17 18">
    <name type="scientific">Kurthia gibsonii</name>
    <dbReference type="NCBI Taxonomy" id="33946"/>
    <lineage>
        <taxon>Bacteria</taxon>
        <taxon>Bacillati</taxon>
        <taxon>Bacillota</taxon>
        <taxon>Bacilli</taxon>
        <taxon>Bacillales</taxon>
        <taxon>Caryophanaceae</taxon>
        <taxon>Kurthia</taxon>
    </lineage>
</organism>
<dbReference type="SUPFAM" id="SSF52540">
    <property type="entry name" value="P-loop containing nucleoside triphosphate hydrolases"/>
    <property type="match status" value="1"/>
</dbReference>
<evidence type="ECO:0000256" key="1">
    <source>
        <dbReference type="ARBA" id="ARBA00004413"/>
    </source>
</evidence>
<dbReference type="InterPro" id="IPR000897">
    <property type="entry name" value="SRP54_GTPase_dom"/>
</dbReference>
<dbReference type="NCBIfam" id="TIGR03499">
    <property type="entry name" value="FlhF"/>
    <property type="match status" value="1"/>
</dbReference>
<evidence type="ECO:0000256" key="8">
    <source>
        <dbReference type="ARBA" id="ARBA00022927"/>
    </source>
</evidence>
<evidence type="ECO:0000259" key="15">
    <source>
        <dbReference type="SMART" id="SM00382"/>
    </source>
</evidence>
<keyword evidence="8" id="KW-0653">Protein transport</keyword>
<evidence type="ECO:0000256" key="11">
    <source>
        <dbReference type="ARBA" id="ARBA00023225"/>
    </source>
</evidence>
<evidence type="ECO:0000256" key="4">
    <source>
        <dbReference type="ARBA" id="ARBA00022448"/>
    </source>
</evidence>
<comment type="similarity">
    <text evidence="2">Belongs to the GTP-binding SRP family.</text>
</comment>